<keyword evidence="5 10" id="KW-0812">Transmembrane</keyword>
<feature type="compositionally biased region" description="Low complexity" evidence="11">
    <location>
        <begin position="94"/>
        <end position="131"/>
    </location>
</feature>
<keyword evidence="8 10" id="KW-0811">Translocation</keyword>
<evidence type="ECO:0000256" key="1">
    <source>
        <dbReference type="ARBA" id="ARBA00004651"/>
    </source>
</evidence>
<keyword evidence="7 10" id="KW-1133">Transmembrane helix</keyword>
<dbReference type="Pfam" id="PF03840">
    <property type="entry name" value="SecG"/>
    <property type="match status" value="1"/>
</dbReference>
<evidence type="ECO:0000256" key="7">
    <source>
        <dbReference type="ARBA" id="ARBA00022989"/>
    </source>
</evidence>
<comment type="subcellular location">
    <subcellularLocation>
        <location evidence="1 10">Cell membrane</location>
        <topology evidence="1 10">Multi-pass membrane protein</topology>
    </subcellularLocation>
</comment>
<gene>
    <name evidence="12" type="ORF">ETSY1_27805</name>
</gene>
<evidence type="ECO:0000256" key="6">
    <source>
        <dbReference type="ARBA" id="ARBA00022927"/>
    </source>
</evidence>
<dbReference type="GO" id="GO:0065002">
    <property type="term" value="P:intracellular protein transmembrane transport"/>
    <property type="evidence" value="ECO:0007669"/>
    <property type="project" value="TreeGrafter"/>
</dbReference>
<dbReference type="HOGENOM" id="CLU_094156_2_1_7"/>
<keyword evidence="9 10" id="KW-0472">Membrane</keyword>
<reference evidence="12 13" key="1">
    <citation type="journal article" date="2014" name="Nature">
        <title>An environmental bacterial taxon with a large and distinct metabolic repertoire.</title>
        <authorList>
            <person name="Wilson M.C."/>
            <person name="Mori T."/>
            <person name="Ruckert C."/>
            <person name="Uria A.R."/>
            <person name="Helf M.J."/>
            <person name="Takada K."/>
            <person name="Gernert C."/>
            <person name="Steffens U.A."/>
            <person name="Heycke N."/>
            <person name="Schmitt S."/>
            <person name="Rinke C."/>
            <person name="Helfrich E.J."/>
            <person name="Brachmann A.O."/>
            <person name="Gurgui C."/>
            <person name="Wakimoto T."/>
            <person name="Kracht M."/>
            <person name="Crusemann M."/>
            <person name="Hentschel U."/>
            <person name="Abe I."/>
            <person name="Matsunaga S."/>
            <person name="Kalinowski J."/>
            <person name="Takeyama H."/>
            <person name="Piel J."/>
        </authorList>
    </citation>
    <scope>NUCLEOTIDE SEQUENCE [LARGE SCALE GENOMIC DNA]</scope>
    <source>
        <strain evidence="13">TSY1</strain>
    </source>
</reference>
<dbReference type="GO" id="GO:0009306">
    <property type="term" value="P:protein secretion"/>
    <property type="evidence" value="ECO:0007669"/>
    <property type="project" value="UniProtKB-UniRule"/>
</dbReference>
<dbReference type="GO" id="GO:0015450">
    <property type="term" value="F:protein-transporting ATPase activity"/>
    <property type="evidence" value="ECO:0007669"/>
    <property type="project" value="UniProtKB-UniRule"/>
</dbReference>
<dbReference type="AlphaFoldDB" id="W4LFL1"/>
<keyword evidence="13" id="KW-1185">Reference proteome</keyword>
<keyword evidence="4 10" id="KW-1003">Cell membrane</keyword>
<sequence length="131" mass="13090">MNIIVVIFHTLVALTLIAVVLLQVGKGGSIGAAFGGGGSSQTLFGSRGPATFLSRLTTAAAAVFMITSLALAYLSSGARQSSSITDQVPAGIEQQAPAPDTTQEAPATAPESESQAPAPAPSQEGAPPKEQ</sequence>
<dbReference type="GO" id="GO:0043952">
    <property type="term" value="P:protein transport by the Sec complex"/>
    <property type="evidence" value="ECO:0007669"/>
    <property type="project" value="TreeGrafter"/>
</dbReference>
<comment type="similarity">
    <text evidence="2 10">Belongs to the SecG family.</text>
</comment>
<evidence type="ECO:0000256" key="9">
    <source>
        <dbReference type="ARBA" id="ARBA00023136"/>
    </source>
</evidence>
<feature type="transmembrane region" description="Helical" evidence="10">
    <location>
        <begin position="56"/>
        <end position="74"/>
    </location>
</feature>
<evidence type="ECO:0000256" key="4">
    <source>
        <dbReference type="ARBA" id="ARBA00022475"/>
    </source>
</evidence>
<comment type="caution">
    <text evidence="12">The sequence shown here is derived from an EMBL/GenBank/DDBJ whole genome shotgun (WGS) entry which is preliminary data.</text>
</comment>
<dbReference type="Proteomes" id="UP000019141">
    <property type="component" value="Unassembled WGS sequence"/>
</dbReference>
<protein>
    <recommendedName>
        <fullName evidence="10">Protein-export membrane protein SecG</fullName>
    </recommendedName>
</protein>
<keyword evidence="3 10" id="KW-0813">Transport</keyword>
<dbReference type="PRINTS" id="PR01651">
    <property type="entry name" value="SECGEXPORT"/>
</dbReference>
<evidence type="ECO:0000256" key="3">
    <source>
        <dbReference type="ARBA" id="ARBA00022448"/>
    </source>
</evidence>
<comment type="caution">
    <text evidence="10">Lacks conserved residue(s) required for the propagation of feature annotation.</text>
</comment>
<evidence type="ECO:0000256" key="8">
    <source>
        <dbReference type="ARBA" id="ARBA00023010"/>
    </source>
</evidence>
<dbReference type="NCBIfam" id="TIGR00810">
    <property type="entry name" value="secG"/>
    <property type="match status" value="1"/>
</dbReference>
<comment type="function">
    <text evidence="10">Involved in protein export. Participates in an early event of protein translocation.</text>
</comment>
<evidence type="ECO:0000313" key="12">
    <source>
        <dbReference type="EMBL" id="ETW96131.1"/>
    </source>
</evidence>
<accession>W4LFL1</accession>
<name>W4LFL1_ENTF1</name>
<keyword evidence="6 10" id="KW-0653">Protein transport</keyword>
<proteinExistence type="inferred from homology"/>
<dbReference type="PANTHER" id="PTHR34182">
    <property type="entry name" value="PROTEIN-EXPORT MEMBRANE PROTEIN SECG"/>
    <property type="match status" value="1"/>
</dbReference>
<evidence type="ECO:0000256" key="2">
    <source>
        <dbReference type="ARBA" id="ARBA00008445"/>
    </source>
</evidence>
<dbReference type="PANTHER" id="PTHR34182:SF1">
    <property type="entry name" value="PROTEIN-EXPORT MEMBRANE PROTEIN SECG"/>
    <property type="match status" value="1"/>
</dbReference>
<evidence type="ECO:0000313" key="13">
    <source>
        <dbReference type="Proteomes" id="UP000019141"/>
    </source>
</evidence>
<evidence type="ECO:0000256" key="5">
    <source>
        <dbReference type="ARBA" id="ARBA00022692"/>
    </source>
</evidence>
<evidence type="ECO:0000256" key="11">
    <source>
        <dbReference type="SAM" id="MobiDB-lite"/>
    </source>
</evidence>
<dbReference type="InterPro" id="IPR004692">
    <property type="entry name" value="SecG"/>
</dbReference>
<feature type="region of interest" description="Disordered" evidence="11">
    <location>
        <begin position="84"/>
        <end position="131"/>
    </location>
</feature>
<dbReference type="GO" id="GO:0005886">
    <property type="term" value="C:plasma membrane"/>
    <property type="evidence" value="ECO:0007669"/>
    <property type="project" value="UniProtKB-SubCell"/>
</dbReference>
<organism evidence="12 13">
    <name type="scientific">Entotheonella factor</name>
    <dbReference type="NCBI Taxonomy" id="1429438"/>
    <lineage>
        <taxon>Bacteria</taxon>
        <taxon>Pseudomonadati</taxon>
        <taxon>Nitrospinota/Tectimicrobiota group</taxon>
        <taxon>Candidatus Tectimicrobiota</taxon>
        <taxon>Candidatus Entotheonellia</taxon>
        <taxon>Candidatus Entotheonellales</taxon>
        <taxon>Candidatus Entotheonellaceae</taxon>
        <taxon>Candidatus Entotheonella</taxon>
    </lineage>
</organism>
<evidence type="ECO:0000256" key="10">
    <source>
        <dbReference type="RuleBase" id="RU365087"/>
    </source>
</evidence>
<dbReference type="EMBL" id="AZHW01000829">
    <property type="protein sequence ID" value="ETW96131.1"/>
    <property type="molecule type" value="Genomic_DNA"/>
</dbReference>